<evidence type="ECO:0000256" key="1">
    <source>
        <dbReference type="SAM" id="Coils"/>
    </source>
</evidence>
<dbReference type="EMBL" id="HBUF01635144">
    <property type="protein sequence ID" value="CAG6783943.1"/>
    <property type="molecule type" value="Transcribed_RNA"/>
</dbReference>
<name>A0A8D8RBA4_9HEMI</name>
<evidence type="ECO:0000313" key="2">
    <source>
        <dbReference type="EMBL" id="CAG6647815.1"/>
    </source>
</evidence>
<organism evidence="2">
    <name type="scientific">Cacopsylla melanoneura</name>
    <dbReference type="NCBI Taxonomy" id="428564"/>
    <lineage>
        <taxon>Eukaryota</taxon>
        <taxon>Metazoa</taxon>
        <taxon>Ecdysozoa</taxon>
        <taxon>Arthropoda</taxon>
        <taxon>Hexapoda</taxon>
        <taxon>Insecta</taxon>
        <taxon>Pterygota</taxon>
        <taxon>Neoptera</taxon>
        <taxon>Paraneoptera</taxon>
        <taxon>Hemiptera</taxon>
        <taxon>Sternorrhyncha</taxon>
        <taxon>Psylloidea</taxon>
        <taxon>Psyllidae</taxon>
        <taxon>Psyllinae</taxon>
        <taxon>Cacopsylla</taxon>
    </lineage>
</organism>
<proteinExistence type="predicted"/>
<dbReference type="EMBL" id="HBUF01635140">
    <property type="protein sequence ID" value="CAG6783936.1"/>
    <property type="molecule type" value="Transcribed_RNA"/>
</dbReference>
<protein>
    <submittedName>
        <fullName evidence="2">Uncharacterized protein</fullName>
    </submittedName>
</protein>
<dbReference type="EMBL" id="HBUF01148814">
    <property type="protein sequence ID" value="CAG6647815.1"/>
    <property type="molecule type" value="Transcribed_RNA"/>
</dbReference>
<feature type="coiled-coil region" evidence="1">
    <location>
        <begin position="24"/>
        <end position="58"/>
    </location>
</feature>
<dbReference type="AlphaFoldDB" id="A0A8D8RBA4"/>
<keyword evidence="1" id="KW-0175">Coiled coil</keyword>
<reference evidence="2" key="1">
    <citation type="submission" date="2021-05" db="EMBL/GenBank/DDBJ databases">
        <authorList>
            <person name="Alioto T."/>
            <person name="Alioto T."/>
            <person name="Gomez Garrido J."/>
        </authorList>
    </citation>
    <scope>NUCLEOTIDE SEQUENCE</scope>
</reference>
<sequence length="151" mass="17000">MKFDTTKPVESNDLAADISDDEEIEVLNTQLDQLNNALDSLEQKNDNIKERLMELLQIVKVNRDHLEEVESNLRSDSNTATNNIELSNLREQLNMMEAGMEACMNNVMAPHSSDNMLSLREQLSQIELNVAQAADSSTERMSNSESDANQN</sequence>
<accession>A0A8D8RBA4</accession>
<dbReference type="EMBL" id="HBUF01297235">
    <property type="protein sequence ID" value="CAG6690387.1"/>
    <property type="molecule type" value="Transcribed_RNA"/>
</dbReference>
<dbReference type="Pfam" id="PF03670">
    <property type="entry name" value="UPF0184"/>
    <property type="match status" value="1"/>
</dbReference>